<evidence type="ECO:0000313" key="5">
    <source>
        <dbReference type="EMBL" id="GLR17413.1"/>
    </source>
</evidence>
<evidence type="ECO:0000256" key="3">
    <source>
        <dbReference type="SAM" id="SignalP"/>
    </source>
</evidence>
<dbReference type="InterPro" id="IPR050738">
    <property type="entry name" value="Sulfatase"/>
</dbReference>
<feature type="domain" description="Sulfatase N-terminal" evidence="4">
    <location>
        <begin position="26"/>
        <end position="336"/>
    </location>
</feature>
<dbReference type="EMBL" id="BSOH01000011">
    <property type="protein sequence ID" value="GLR17413.1"/>
    <property type="molecule type" value="Genomic_DNA"/>
</dbReference>
<dbReference type="PANTHER" id="PTHR42693">
    <property type="entry name" value="ARYLSULFATASE FAMILY MEMBER"/>
    <property type="match status" value="1"/>
</dbReference>
<comment type="similarity">
    <text evidence="1">Belongs to the sulfatase family.</text>
</comment>
<keyword evidence="3" id="KW-0732">Signal</keyword>
<keyword evidence="6" id="KW-1185">Reference proteome</keyword>
<feature type="signal peptide" evidence="3">
    <location>
        <begin position="1"/>
        <end position="18"/>
    </location>
</feature>
<reference evidence="5" key="2">
    <citation type="submission" date="2023-01" db="EMBL/GenBank/DDBJ databases">
        <title>Draft genome sequence of Portibacter lacus strain NBRC 108769.</title>
        <authorList>
            <person name="Sun Q."/>
            <person name="Mori K."/>
        </authorList>
    </citation>
    <scope>NUCLEOTIDE SEQUENCE</scope>
    <source>
        <strain evidence="5">NBRC 108769</strain>
    </source>
</reference>
<gene>
    <name evidence="5" type="primary">arsA_3</name>
    <name evidence="5" type="ORF">GCM10007940_20280</name>
</gene>
<dbReference type="Gene3D" id="3.30.1120.10">
    <property type="match status" value="1"/>
</dbReference>
<dbReference type="Gene3D" id="3.40.720.10">
    <property type="entry name" value="Alkaline Phosphatase, subunit A"/>
    <property type="match status" value="1"/>
</dbReference>
<dbReference type="PANTHER" id="PTHR42693:SF53">
    <property type="entry name" value="ENDO-4-O-SULFATASE"/>
    <property type="match status" value="1"/>
</dbReference>
<feature type="chain" id="PRO_5041300775" evidence="3">
    <location>
        <begin position="19"/>
        <end position="470"/>
    </location>
</feature>
<dbReference type="SUPFAM" id="SSF53649">
    <property type="entry name" value="Alkaline phosphatase-like"/>
    <property type="match status" value="1"/>
</dbReference>
<evidence type="ECO:0000256" key="1">
    <source>
        <dbReference type="ARBA" id="ARBA00008779"/>
    </source>
</evidence>
<evidence type="ECO:0000256" key="2">
    <source>
        <dbReference type="ARBA" id="ARBA00022801"/>
    </source>
</evidence>
<dbReference type="CDD" id="cd16026">
    <property type="entry name" value="GALNS_like"/>
    <property type="match status" value="1"/>
</dbReference>
<evidence type="ECO:0000259" key="4">
    <source>
        <dbReference type="Pfam" id="PF00884"/>
    </source>
</evidence>
<evidence type="ECO:0000313" key="6">
    <source>
        <dbReference type="Proteomes" id="UP001156666"/>
    </source>
</evidence>
<dbReference type="InterPro" id="IPR017850">
    <property type="entry name" value="Alkaline_phosphatase_core_sf"/>
</dbReference>
<accession>A0AA37WDY8</accession>
<reference evidence="5" key="1">
    <citation type="journal article" date="2014" name="Int. J. Syst. Evol. Microbiol.">
        <title>Complete genome sequence of Corynebacterium casei LMG S-19264T (=DSM 44701T), isolated from a smear-ripened cheese.</title>
        <authorList>
            <consortium name="US DOE Joint Genome Institute (JGI-PGF)"/>
            <person name="Walter F."/>
            <person name="Albersmeier A."/>
            <person name="Kalinowski J."/>
            <person name="Ruckert C."/>
        </authorList>
    </citation>
    <scope>NUCLEOTIDE SEQUENCE</scope>
    <source>
        <strain evidence="5">NBRC 108769</strain>
    </source>
</reference>
<dbReference type="PROSITE" id="PS51257">
    <property type="entry name" value="PROKAR_LIPOPROTEIN"/>
    <property type="match status" value="1"/>
</dbReference>
<dbReference type="RefSeq" id="WP_235294122.1">
    <property type="nucleotide sequence ID" value="NZ_BSOH01000011.1"/>
</dbReference>
<dbReference type="GO" id="GO:0004065">
    <property type="term" value="F:arylsulfatase activity"/>
    <property type="evidence" value="ECO:0007669"/>
    <property type="project" value="TreeGrafter"/>
</dbReference>
<name>A0AA37WDY8_9BACT</name>
<protein>
    <submittedName>
        <fullName evidence="5">Arylsulfatase</fullName>
    </submittedName>
</protein>
<dbReference type="AlphaFoldDB" id="A0AA37WDY8"/>
<organism evidence="5 6">
    <name type="scientific">Portibacter lacus</name>
    <dbReference type="NCBI Taxonomy" id="1099794"/>
    <lineage>
        <taxon>Bacteria</taxon>
        <taxon>Pseudomonadati</taxon>
        <taxon>Bacteroidota</taxon>
        <taxon>Saprospiria</taxon>
        <taxon>Saprospirales</taxon>
        <taxon>Haliscomenobacteraceae</taxon>
        <taxon>Portibacter</taxon>
    </lineage>
</organism>
<dbReference type="Pfam" id="PF14707">
    <property type="entry name" value="Sulfatase_C"/>
    <property type="match status" value="1"/>
</dbReference>
<sequence length="470" mass="53048">MKLSLLLLPLLLLFSCNEETPLAHTNVIIILTDDMGYADLSCFGSTLNQTPNLDKMAEEGAQFTGYYAGQPICSASRASILTGCYPNRVGIHNAMMPDSKIGINLSEITIAEMLKKEGYHTGAFGKWHLGDDPKFLPLNHGFDEYIGIPYSNDMWPFHPQQGPVFNFKPLPLIQGNDVIDTLTDQSNLTVDLTNHSVDFIKRHKEEPFFLYLAHPQPHVPLFVSDKFKGKSENGLYGDVMLELDWSVGEILQTLKELELDKNTLVIFTSDNGPWKAYGNHAGNSGIFREAKGTSWEGGHRTPFIVSFPGKISADEKIQTPFYAMDILPTVAKLTGAELPHLKIDGLDVWDIWTGETKENPHEIFLYYYKVNELHAIRYGDWKMVFPHRYRTMHGQEPGKDGLPGSYRFIDMERTELYNLKDDPSETVNVFAENLNIVAEIEKYAERARKDLGDALTDRIGEGLREVGRVE</sequence>
<proteinExistence type="inferred from homology"/>
<keyword evidence="2" id="KW-0378">Hydrolase</keyword>
<dbReference type="Proteomes" id="UP001156666">
    <property type="component" value="Unassembled WGS sequence"/>
</dbReference>
<comment type="caution">
    <text evidence="5">The sequence shown here is derived from an EMBL/GenBank/DDBJ whole genome shotgun (WGS) entry which is preliminary data.</text>
</comment>
<dbReference type="InterPro" id="IPR000917">
    <property type="entry name" value="Sulfatase_N"/>
</dbReference>
<dbReference type="Pfam" id="PF00884">
    <property type="entry name" value="Sulfatase"/>
    <property type="match status" value="1"/>
</dbReference>